<evidence type="ECO:0000313" key="6">
    <source>
        <dbReference type="Proteomes" id="UP000319160"/>
    </source>
</evidence>
<dbReference type="PANTHER" id="PTHR44942">
    <property type="entry name" value="METHYLTRANSF_11 DOMAIN-CONTAINING PROTEIN"/>
    <property type="match status" value="1"/>
</dbReference>
<proteinExistence type="inferred from homology"/>
<dbReference type="Proteomes" id="UP000319160">
    <property type="component" value="Unassembled WGS sequence"/>
</dbReference>
<dbReference type="AlphaFoldDB" id="A0A553I9X6"/>
<dbReference type="Pfam" id="PF08241">
    <property type="entry name" value="Methyltransf_11"/>
    <property type="match status" value="1"/>
</dbReference>
<evidence type="ECO:0000256" key="1">
    <source>
        <dbReference type="ARBA" id="ARBA00008361"/>
    </source>
</evidence>
<dbReference type="PANTHER" id="PTHR44942:SF4">
    <property type="entry name" value="METHYLTRANSFERASE TYPE 11 DOMAIN-CONTAINING PROTEIN"/>
    <property type="match status" value="1"/>
</dbReference>
<evidence type="ECO:0000256" key="3">
    <source>
        <dbReference type="ARBA" id="ARBA00022679"/>
    </source>
</evidence>
<dbReference type="STRING" id="2512241.A0A553I9X6"/>
<comment type="similarity">
    <text evidence="1">Belongs to the methyltransferase superfamily.</text>
</comment>
<dbReference type="OrthoDB" id="10027013at2759"/>
<feature type="domain" description="Methyltransferase type 11" evidence="4">
    <location>
        <begin position="59"/>
        <end position="156"/>
    </location>
</feature>
<keyword evidence="2" id="KW-0489">Methyltransferase</keyword>
<keyword evidence="6" id="KW-1185">Reference proteome</keyword>
<dbReference type="GO" id="GO:0008757">
    <property type="term" value="F:S-adenosylmethionine-dependent methyltransferase activity"/>
    <property type="evidence" value="ECO:0007669"/>
    <property type="project" value="InterPro"/>
</dbReference>
<comment type="caution">
    <text evidence="5">The sequence shown here is derived from an EMBL/GenBank/DDBJ whole genome shotgun (WGS) entry which is preliminary data.</text>
</comment>
<accession>A0A553I9X6</accession>
<keyword evidence="3" id="KW-0808">Transferase</keyword>
<dbReference type="CDD" id="cd02440">
    <property type="entry name" value="AdoMet_MTases"/>
    <property type="match status" value="1"/>
</dbReference>
<protein>
    <recommendedName>
        <fullName evidence="4">Methyltransferase type 11 domain-containing protein</fullName>
    </recommendedName>
</protein>
<dbReference type="Gene3D" id="3.40.50.150">
    <property type="entry name" value="Vaccinia Virus protein VP39"/>
    <property type="match status" value="1"/>
</dbReference>
<organism evidence="5 6">
    <name type="scientific">Xylaria flabelliformis</name>
    <dbReference type="NCBI Taxonomy" id="2512241"/>
    <lineage>
        <taxon>Eukaryota</taxon>
        <taxon>Fungi</taxon>
        <taxon>Dikarya</taxon>
        <taxon>Ascomycota</taxon>
        <taxon>Pezizomycotina</taxon>
        <taxon>Sordariomycetes</taxon>
        <taxon>Xylariomycetidae</taxon>
        <taxon>Xylariales</taxon>
        <taxon>Xylariaceae</taxon>
        <taxon>Xylaria</taxon>
    </lineage>
</organism>
<evidence type="ECO:0000259" key="4">
    <source>
        <dbReference type="Pfam" id="PF08241"/>
    </source>
</evidence>
<gene>
    <name evidence="5" type="ORF">FHL15_002307</name>
</gene>
<dbReference type="InterPro" id="IPR051052">
    <property type="entry name" value="Diverse_substrate_MTase"/>
</dbReference>
<dbReference type="EMBL" id="VFLP01000008">
    <property type="protein sequence ID" value="TRX97001.1"/>
    <property type="molecule type" value="Genomic_DNA"/>
</dbReference>
<evidence type="ECO:0000313" key="5">
    <source>
        <dbReference type="EMBL" id="TRX97001.1"/>
    </source>
</evidence>
<reference evidence="6" key="1">
    <citation type="submission" date="2019-06" db="EMBL/GenBank/DDBJ databases">
        <title>Draft genome sequence of the griseofulvin-producing fungus Xylaria cubensis strain G536.</title>
        <authorList>
            <person name="Mead M.E."/>
            <person name="Raja H.A."/>
            <person name="Steenwyk J.L."/>
            <person name="Knowles S.L."/>
            <person name="Oberlies N.H."/>
            <person name="Rokas A."/>
        </authorList>
    </citation>
    <scope>NUCLEOTIDE SEQUENCE [LARGE SCALE GENOMIC DNA]</scope>
    <source>
        <strain evidence="6">G536</strain>
    </source>
</reference>
<dbReference type="InterPro" id="IPR013216">
    <property type="entry name" value="Methyltransf_11"/>
</dbReference>
<dbReference type="SUPFAM" id="SSF53335">
    <property type="entry name" value="S-adenosyl-L-methionine-dependent methyltransferases"/>
    <property type="match status" value="1"/>
</dbReference>
<dbReference type="InterPro" id="IPR029063">
    <property type="entry name" value="SAM-dependent_MTases_sf"/>
</dbReference>
<evidence type="ECO:0000256" key="2">
    <source>
        <dbReference type="ARBA" id="ARBA00022603"/>
    </source>
</evidence>
<name>A0A553I9X6_9PEZI</name>
<dbReference type="GO" id="GO:0032259">
    <property type="term" value="P:methylation"/>
    <property type="evidence" value="ECO:0007669"/>
    <property type="project" value="UniProtKB-KW"/>
</dbReference>
<sequence length="311" mass="35465">MSAETQTTGESKEIGFSFRHGVDWSKYILYRPVYKESFFRRIYEYHAQKPQASWSTAHDVGAGHGIVASTLANKFDHVVVSDPNDGYGDIARQLLIKESGRPESKFVFLQEGAEKSSVTSGTVDLITACECMQWTNTVDAVDEFARQLKPGGTLVMTYYTRLLFMGNERAQAIWEEIVGVLSKKYNKGYLFERAFEISSSGFDSIALPPEQWETVKRVYINSSRGVASFRISDIVGEDRVRSSEDRVWVHGDPDWSDEQDVDWLKKYFATWASAPPESEIQELWDELERIMNGVKVRMETPMVMVFATRRA</sequence>